<keyword evidence="2" id="KW-0378">Hydrolase</keyword>
<dbReference type="InterPro" id="IPR044965">
    <property type="entry name" value="Glyco_hydro_17_plant"/>
</dbReference>
<evidence type="ECO:0000256" key="2">
    <source>
        <dbReference type="ARBA" id="ARBA00022801"/>
    </source>
</evidence>
<evidence type="ECO:0000256" key="3">
    <source>
        <dbReference type="ARBA" id="ARBA00023295"/>
    </source>
</evidence>
<sequence length="102" mass="10847">MSTLQSQTCMRTSLESANLSSQILPTAVVPGGVLGVSYPPSQGAFADNVADIMTDVTKLVYSIGAPLMVNVYPHFALVSDPEHISTPFALFTSKDPRFVDGE</sequence>
<dbReference type="Proteomes" id="UP001417504">
    <property type="component" value="Unassembled WGS sequence"/>
</dbReference>
<dbReference type="Pfam" id="PF00332">
    <property type="entry name" value="Glyco_hydro_17"/>
    <property type="match status" value="1"/>
</dbReference>
<dbReference type="GO" id="GO:0004553">
    <property type="term" value="F:hydrolase activity, hydrolyzing O-glycosyl compounds"/>
    <property type="evidence" value="ECO:0007669"/>
    <property type="project" value="InterPro"/>
</dbReference>
<protein>
    <recommendedName>
        <fullName evidence="7">Glucan endo-1,3-beta-D-glucosidase</fullName>
    </recommendedName>
</protein>
<dbReference type="PANTHER" id="PTHR32227">
    <property type="entry name" value="GLUCAN ENDO-1,3-BETA-GLUCOSIDASE BG1-RELATED-RELATED"/>
    <property type="match status" value="1"/>
</dbReference>
<dbReference type="InterPro" id="IPR017853">
    <property type="entry name" value="GH"/>
</dbReference>
<comment type="similarity">
    <text evidence="1 4">Belongs to the glycosyl hydrolase 17 family.</text>
</comment>
<evidence type="ECO:0000256" key="1">
    <source>
        <dbReference type="ARBA" id="ARBA00008773"/>
    </source>
</evidence>
<dbReference type="GO" id="GO:0005975">
    <property type="term" value="P:carbohydrate metabolic process"/>
    <property type="evidence" value="ECO:0007669"/>
    <property type="project" value="InterPro"/>
</dbReference>
<name>A0AAP0JPC7_9MAGN</name>
<gene>
    <name evidence="5" type="ORF">Sjap_007924</name>
</gene>
<evidence type="ECO:0000256" key="4">
    <source>
        <dbReference type="RuleBase" id="RU004335"/>
    </source>
</evidence>
<proteinExistence type="inferred from homology"/>
<evidence type="ECO:0008006" key="7">
    <source>
        <dbReference type="Google" id="ProtNLM"/>
    </source>
</evidence>
<evidence type="ECO:0000313" key="6">
    <source>
        <dbReference type="Proteomes" id="UP001417504"/>
    </source>
</evidence>
<comment type="caution">
    <text evidence="5">The sequence shown here is derived from an EMBL/GenBank/DDBJ whole genome shotgun (WGS) entry which is preliminary data.</text>
</comment>
<evidence type="ECO:0000313" key="5">
    <source>
        <dbReference type="EMBL" id="KAK9137330.1"/>
    </source>
</evidence>
<accession>A0AAP0JPC7</accession>
<reference evidence="5 6" key="1">
    <citation type="submission" date="2024-01" db="EMBL/GenBank/DDBJ databases">
        <title>Genome assemblies of Stephania.</title>
        <authorList>
            <person name="Yang L."/>
        </authorList>
    </citation>
    <scope>NUCLEOTIDE SEQUENCE [LARGE SCALE GENOMIC DNA]</scope>
    <source>
        <strain evidence="5">QJT</strain>
        <tissue evidence="5">Leaf</tissue>
    </source>
</reference>
<keyword evidence="3" id="KW-0326">Glycosidase</keyword>
<keyword evidence="6" id="KW-1185">Reference proteome</keyword>
<organism evidence="5 6">
    <name type="scientific">Stephania japonica</name>
    <dbReference type="NCBI Taxonomy" id="461633"/>
    <lineage>
        <taxon>Eukaryota</taxon>
        <taxon>Viridiplantae</taxon>
        <taxon>Streptophyta</taxon>
        <taxon>Embryophyta</taxon>
        <taxon>Tracheophyta</taxon>
        <taxon>Spermatophyta</taxon>
        <taxon>Magnoliopsida</taxon>
        <taxon>Ranunculales</taxon>
        <taxon>Menispermaceae</taxon>
        <taxon>Menispermoideae</taxon>
        <taxon>Cissampelideae</taxon>
        <taxon>Stephania</taxon>
    </lineage>
</organism>
<dbReference type="AlphaFoldDB" id="A0AAP0JPC7"/>
<dbReference type="SUPFAM" id="SSF51445">
    <property type="entry name" value="(Trans)glycosidases"/>
    <property type="match status" value="1"/>
</dbReference>
<dbReference type="Gene3D" id="3.20.20.80">
    <property type="entry name" value="Glycosidases"/>
    <property type="match status" value="1"/>
</dbReference>
<dbReference type="InterPro" id="IPR000490">
    <property type="entry name" value="Glyco_hydro_17"/>
</dbReference>
<dbReference type="EMBL" id="JBBNAE010000003">
    <property type="protein sequence ID" value="KAK9137330.1"/>
    <property type="molecule type" value="Genomic_DNA"/>
</dbReference>